<gene>
    <name evidence="2" type="ORF">NGM99_21435</name>
</gene>
<protein>
    <submittedName>
        <fullName evidence="2">ParB/Srx family N-terminal domain-containing protein</fullName>
    </submittedName>
</protein>
<organism evidence="2 3">
    <name type="scientific">Mesorhizobium liriopis</name>
    <dbReference type="NCBI Taxonomy" id="2953882"/>
    <lineage>
        <taxon>Bacteria</taxon>
        <taxon>Pseudomonadati</taxon>
        <taxon>Pseudomonadota</taxon>
        <taxon>Alphaproteobacteria</taxon>
        <taxon>Hyphomicrobiales</taxon>
        <taxon>Phyllobacteriaceae</taxon>
        <taxon>Mesorhizobium</taxon>
    </lineage>
</organism>
<evidence type="ECO:0000313" key="2">
    <source>
        <dbReference type="EMBL" id="MCO6052356.1"/>
    </source>
</evidence>
<evidence type="ECO:0000313" key="3">
    <source>
        <dbReference type="Proteomes" id="UP001205906"/>
    </source>
</evidence>
<dbReference type="PANTHER" id="PTHR33375">
    <property type="entry name" value="CHROMOSOME-PARTITIONING PROTEIN PARB-RELATED"/>
    <property type="match status" value="1"/>
</dbReference>
<sequence length="135" mass="14730">MAETERKLAKRTLAITYRPLVSLIPYARNARTHSDAQVAEIAASIREFGWTNPVLVDGDNGIIAGHGRVMAARKLRMRQVPVIELAGLTDAQKRAYVLADNKLALNAGWDEELLGLELADLDALGFDLSLTGFGE</sequence>
<dbReference type="InterPro" id="IPR036086">
    <property type="entry name" value="ParB/Sulfiredoxin_sf"/>
</dbReference>
<dbReference type="Gene3D" id="3.90.1530.10">
    <property type="entry name" value="Conserved hypothetical protein from pyrococcus furiosus pfu- 392566-001, ParB domain"/>
    <property type="match status" value="1"/>
</dbReference>
<dbReference type="SUPFAM" id="SSF110849">
    <property type="entry name" value="ParB/Sulfiredoxin"/>
    <property type="match status" value="1"/>
</dbReference>
<dbReference type="PANTHER" id="PTHR33375:SF1">
    <property type="entry name" value="CHROMOSOME-PARTITIONING PROTEIN PARB-RELATED"/>
    <property type="match status" value="1"/>
</dbReference>
<dbReference type="CDD" id="cd16403">
    <property type="entry name" value="ParB_N_like_MT"/>
    <property type="match status" value="1"/>
</dbReference>
<accession>A0ABT1CEF5</accession>
<proteinExistence type="predicted"/>
<evidence type="ECO:0000259" key="1">
    <source>
        <dbReference type="SMART" id="SM00470"/>
    </source>
</evidence>
<reference evidence="2 3" key="1">
    <citation type="submission" date="2022-06" db="EMBL/GenBank/DDBJ databases">
        <title>Mesorhizobium sp. strain RP14 Genome sequencing and assembly.</title>
        <authorList>
            <person name="Kim I."/>
        </authorList>
    </citation>
    <scope>NUCLEOTIDE SEQUENCE [LARGE SCALE GENOMIC DNA]</scope>
    <source>
        <strain evidence="3">RP14(2022)</strain>
    </source>
</reference>
<name>A0ABT1CEF5_9HYPH</name>
<dbReference type="InterPro" id="IPR050336">
    <property type="entry name" value="Chromosome_partition/occlusion"/>
</dbReference>
<dbReference type="Proteomes" id="UP001205906">
    <property type="component" value="Unassembled WGS sequence"/>
</dbReference>
<dbReference type="EMBL" id="JAMXQS010000016">
    <property type="protein sequence ID" value="MCO6052356.1"/>
    <property type="molecule type" value="Genomic_DNA"/>
</dbReference>
<dbReference type="RefSeq" id="WP_252822799.1">
    <property type="nucleotide sequence ID" value="NZ_JAMXQS010000016.1"/>
</dbReference>
<dbReference type="InterPro" id="IPR003115">
    <property type="entry name" value="ParB_N"/>
</dbReference>
<feature type="domain" description="ParB-like N-terminal" evidence="1">
    <location>
        <begin position="16"/>
        <end position="102"/>
    </location>
</feature>
<comment type="caution">
    <text evidence="2">The sequence shown here is derived from an EMBL/GenBank/DDBJ whole genome shotgun (WGS) entry which is preliminary data.</text>
</comment>
<feature type="non-terminal residue" evidence="2">
    <location>
        <position position="135"/>
    </location>
</feature>
<dbReference type="Pfam" id="PF02195">
    <property type="entry name" value="ParB_N"/>
    <property type="match status" value="1"/>
</dbReference>
<keyword evidence="3" id="KW-1185">Reference proteome</keyword>
<dbReference type="SMART" id="SM00470">
    <property type="entry name" value="ParB"/>
    <property type="match status" value="1"/>
</dbReference>